<keyword evidence="1" id="KW-0812">Transmembrane</keyword>
<reference evidence="2 3" key="1">
    <citation type="journal article" date="2020" name="Microorganisms">
        <title>Osmotic Adaptation and Compatible Solute Biosynthesis of Phototrophic Bacteria as Revealed from Genome Analyses.</title>
        <authorList>
            <person name="Imhoff J.F."/>
            <person name="Rahn T."/>
            <person name="Kunzel S."/>
            <person name="Keller A."/>
            <person name="Neulinger S.C."/>
        </authorList>
    </citation>
    <scope>NUCLEOTIDE SEQUENCE [LARGE SCALE GENOMIC DNA]</scope>
    <source>
        <strain evidence="2 3">DSM 6210</strain>
    </source>
</reference>
<dbReference type="EMBL" id="NRRV01000030">
    <property type="protein sequence ID" value="MBK1631661.1"/>
    <property type="molecule type" value="Genomic_DNA"/>
</dbReference>
<feature type="transmembrane region" description="Helical" evidence="1">
    <location>
        <begin position="56"/>
        <end position="77"/>
    </location>
</feature>
<keyword evidence="3" id="KW-1185">Reference proteome</keyword>
<feature type="transmembrane region" description="Helical" evidence="1">
    <location>
        <begin position="98"/>
        <end position="122"/>
    </location>
</feature>
<accession>A0ABS1CJY0</accession>
<sequence length="199" mass="21015">SGGWLVSAFALWGGLTSLLYAFRLLSARDGQIWIGQLYTSALALVWVGAAHDVPPLLPALGLGASLLPLWFLLDGLTRRFGIARTGLYPGLALRMPRFAALFIVAVLVAVGVPFSPGFFAIADLAFGGIGANELLTLLPVSLAWLLWTWAGINLLAGIVFGEPRADLDYVDLDSRAVLLHGSGMGALALFGLVLVEGML</sequence>
<proteinExistence type="predicted"/>
<feature type="transmembrane region" description="Helical" evidence="1">
    <location>
        <begin position="32"/>
        <end position="50"/>
    </location>
</feature>
<feature type="non-terminal residue" evidence="2">
    <location>
        <position position="1"/>
    </location>
</feature>
<evidence type="ECO:0000313" key="3">
    <source>
        <dbReference type="Proteomes" id="UP000748752"/>
    </source>
</evidence>
<organism evidence="2 3">
    <name type="scientific">Thiohalocapsa halophila</name>
    <dbReference type="NCBI Taxonomy" id="69359"/>
    <lineage>
        <taxon>Bacteria</taxon>
        <taxon>Pseudomonadati</taxon>
        <taxon>Pseudomonadota</taxon>
        <taxon>Gammaproteobacteria</taxon>
        <taxon>Chromatiales</taxon>
        <taxon>Chromatiaceae</taxon>
        <taxon>Thiohalocapsa</taxon>
    </lineage>
</organism>
<name>A0ABS1CJY0_9GAMM</name>
<feature type="transmembrane region" description="Helical" evidence="1">
    <location>
        <begin position="6"/>
        <end position="25"/>
    </location>
</feature>
<feature type="transmembrane region" description="Helical" evidence="1">
    <location>
        <begin position="134"/>
        <end position="156"/>
    </location>
</feature>
<gene>
    <name evidence="2" type="ORF">CKO31_13080</name>
</gene>
<comment type="caution">
    <text evidence="2">The sequence shown here is derived from an EMBL/GenBank/DDBJ whole genome shotgun (WGS) entry which is preliminary data.</text>
</comment>
<evidence type="ECO:0000256" key="1">
    <source>
        <dbReference type="SAM" id="Phobius"/>
    </source>
</evidence>
<dbReference type="Proteomes" id="UP000748752">
    <property type="component" value="Unassembled WGS sequence"/>
</dbReference>
<protein>
    <recommendedName>
        <fullName evidence="4">DUF4153 domain-containing protein</fullName>
    </recommendedName>
</protein>
<keyword evidence="1" id="KW-0472">Membrane</keyword>
<feature type="transmembrane region" description="Helical" evidence="1">
    <location>
        <begin position="177"/>
        <end position="195"/>
    </location>
</feature>
<evidence type="ECO:0000313" key="2">
    <source>
        <dbReference type="EMBL" id="MBK1631661.1"/>
    </source>
</evidence>
<evidence type="ECO:0008006" key="4">
    <source>
        <dbReference type="Google" id="ProtNLM"/>
    </source>
</evidence>
<keyword evidence="1" id="KW-1133">Transmembrane helix</keyword>